<evidence type="ECO:0000313" key="4">
    <source>
        <dbReference type="Proteomes" id="UP001153069"/>
    </source>
</evidence>
<feature type="compositionally biased region" description="Acidic residues" evidence="1">
    <location>
        <begin position="325"/>
        <end position="335"/>
    </location>
</feature>
<feature type="compositionally biased region" description="Low complexity" evidence="1">
    <location>
        <begin position="337"/>
        <end position="354"/>
    </location>
</feature>
<name>A0A9N8E0H4_9STRA</name>
<accession>A0A9N8E0H4</accession>
<gene>
    <name evidence="3" type="ORF">SEMRO_503_G155710.1</name>
</gene>
<proteinExistence type="predicted"/>
<feature type="transmembrane region" description="Helical" evidence="2">
    <location>
        <begin position="31"/>
        <end position="51"/>
    </location>
</feature>
<dbReference type="Proteomes" id="UP001153069">
    <property type="component" value="Unassembled WGS sequence"/>
</dbReference>
<keyword evidence="2" id="KW-0472">Membrane</keyword>
<dbReference type="AlphaFoldDB" id="A0A9N8E0H4"/>
<feature type="transmembrane region" description="Helical" evidence="2">
    <location>
        <begin position="284"/>
        <end position="303"/>
    </location>
</feature>
<dbReference type="EMBL" id="CAICTM010000502">
    <property type="protein sequence ID" value="CAB9511779.1"/>
    <property type="molecule type" value="Genomic_DNA"/>
</dbReference>
<reference evidence="3" key="1">
    <citation type="submission" date="2020-06" db="EMBL/GenBank/DDBJ databases">
        <authorList>
            <consortium name="Plant Systems Biology data submission"/>
        </authorList>
    </citation>
    <scope>NUCLEOTIDE SEQUENCE</scope>
    <source>
        <strain evidence="3">D6</strain>
    </source>
</reference>
<keyword evidence="4" id="KW-1185">Reference proteome</keyword>
<protein>
    <submittedName>
        <fullName evidence="3">Uncharacterized protein</fullName>
    </submittedName>
</protein>
<comment type="caution">
    <text evidence="3">The sequence shown here is derived from an EMBL/GenBank/DDBJ whole genome shotgun (WGS) entry which is preliminary data.</text>
</comment>
<feature type="region of interest" description="Disordered" evidence="1">
    <location>
        <begin position="115"/>
        <end position="139"/>
    </location>
</feature>
<evidence type="ECO:0000256" key="2">
    <source>
        <dbReference type="SAM" id="Phobius"/>
    </source>
</evidence>
<feature type="transmembrane region" description="Helical" evidence="2">
    <location>
        <begin position="7"/>
        <end position="25"/>
    </location>
</feature>
<feature type="transmembrane region" description="Helical" evidence="2">
    <location>
        <begin position="202"/>
        <end position="222"/>
    </location>
</feature>
<feature type="region of interest" description="Disordered" evidence="1">
    <location>
        <begin position="315"/>
        <end position="368"/>
    </location>
</feature>
<keyword evidence="2" id="KW-0812">Transmembrane</keyword>
<organism evidence="3 4">
    <name type="scientific">Seminavis robusta</name>
    <dbReference type="NCBI Taxonomy" id="568900"/>
    <lineage>
        <taxon>Eukaryota</taxon>
        <taxon>Sar</taxon>
        <taxon>Stramenopiles</taxon>
        <taxon>Ochrophyta</taxon>
        <taxon>Bacillariophyta</taxon>
        <taxon>Bacillariophyceae</taxon>
        <taxon>Bacillariophycidae</taxon>
        <taxon>Naviculales</taxon>
        <taxon>Naviculaceae</taxon>
        <taxon>Seminavis</taxon>
    </lineage>
</organism>
<sequence>MSCCRFLCTVSVLSLFVVPYVLILVDCSPLLLRLLLQSALLWGAFFSVLYGHTVHTITKRLQTGLTNQRAKILKVRKIPPSPHPANNHKIFCWVQLLDDNGNDVEAFGEEANTIPVPVTSGETQQQQPQQNQKETRPTTVEQAREEFLQDIRAWAHVPCLLVPNDMDPQPGDILHDVVLLEGDLTRPIHAPFQLQMKQNLQFYIFHHVRTCLLALLGLYFFFGTIYLSSFHDFVESTQRAPIVHLFRLLFSSKPDNNDNNNNQHHSHHSSFCRITPGVTVAYDMLIWIQMTIPVLMFGLYMLLINGKKLMGMEEPSPDSYQLLRDDDDFDEDGEDVAANTNNTATSAAEATKTTPYGQYTAVSIGEDE</sequence>
<evidence type="ECO:0000256" key="1">
    <source>
        <dbReference type="SAM" id="MobiDB-lite"/>
    </source>
</evidence>
<keyword evidence="2" id="KW-1133">Transmembrane helix</keyword>
<evidence type="ECO:0000313" key="3">
    <source>
        <dbReference type="EMBL" id="CAB9511779.1"/>
    </source>
</evidence>